<gene>
    <name evidence="1" type="ORF">KTT_44440</name>
</gene>
<protein>
    <submittedName>
        <fullName evidence="1">Uncharacterized protein</fullName>
    </submittedName>
</protein>
<dbReference type="EMBL" id="BIFR01000002">
    <property type="protein sequence ID" value="GCE14585.1"/>
    <property type="molecule type" value="Genomic_DNA"/>
</dbReference>
<evidence type="ECO:0000313" key="2">
    <source>
        <dbReference type="Proteomes" id="UP000287352"/>
    </source>
</evidence>
<proteinExistence type="predicted"/>
<dbReference type="Proteomes" id="UP000287352">
    <property type="component" value="Unassembled WGS sequence"/>
</dbReference>
<name>A0A402A6E3_9CHLR</name>
<keyword evidence="2" id="KW-1185">Reference proteome</keyword>
<reference evidence="2" key="1">
    <citation type="submission" date="2018-12" db="EMBL/GenBank/DDBJ databases">
        <title>Tengunoibacter tsumagoiensis gen. nov., sp. nov., Dictyobacter kobayashii sp. nov., D. alpinus sp. nov., and D. joshuensis sp. nov. and description of Dictyobacteraceae fam. nov. within the order Ktedonobacterales isolated from Tengu-no-mugimeshi.</title>
        <authorList>
            <person name="Wang C.M."/>
            <person name="Zheng Y."/>
            <person name="Sakai Y."/>
            <person name="Toyoda A."/>
            <person name="Minakuchi Y."/>
            <person name="Abe K."/>
            <person name="Yokota A."/>
            <person name="Yabe S."/>
        </authorList>
    </citation>
    <scope>NUCLEOTIDE SEQUENCE [LARGE SCALE GENOMIC DNA]</scope>
    <source>
        <strain evidence="2">Uno3</strain>
    </source>
</reference>
<comment type="caution">
    <text evidence="1">The sequence shown here is derived from an EMBL/GenBank/DDBJ whole genome shotgun (WGS) entry which is preliminary data.</text>
</comment>
<sequence>MNAFSRYGAVQCAGCRIDVLRCLSDSWKISEQLMSIAGVLRGYHLLRYAQGM</sequence>
<accession>A0A402A6E3</accession>
<evidence type="ECO:0000313" key="1">
    <source>
        <dbReference type="EMBL" id="GCE14585.1"/>
    </source>
</evidence>
<organism evidence="1 2">
    <name type="scientific">Tengunoibacter tsumagoiensis</name>
    <dbReference type="NCBI Taxonomy" id="2014871"/>
    <lineage>
        <taxon>Bacteria</taxon>
        <taxon>Bacillati</taxon>
        <taxon>Chloroflexota</taxon>
        <taxon>Ktedonobacteria</taxon>
        <taxon>Ktedonobacterales</taxon>
        <taxon>Dictyobacteraceae</taxon>
        <taxon>Tengunoibacter</taxon>
    </lineage>
</organism>
<dbReference type="AlphaFoldDB" id="A0A402A6E3"/>